<proteinExistence type="predicted"/>
<dbReference type="EMBL" id="BOOJ01000034">
    <property type="protein sequence ID" value="GIH93676.1"/>
    <property type="molecule type" value="Genomic_DNA"/>
</dbReference>
<dbReference type="Proteomes" id="UP000619788">
    <property type="component" value="Unassembled WGS sequence"/>
</dbReference>
<evidence type="ECO:0000256" key="1">
    <source>
        <dbReference type="SAM" id="MobiDB-lite"/>
    </source>
</evidence>
<accession>A0A8J3WNA8</accession>
<dbReference type="AlphaFoldDB" id="A0A8J3WNA8"/>
<organism evidence="2 3">
    <name type="scientific">Planobispora siamensis</name>
    <dbReference type="NCBI Taxonomy" id="936338"/>
    <lineage>
        <taxon>Bacteria</taxon>
        <taxon>Bacillati</taxon>
        <taxon>Actinomycetota</taxon>
        <taxon>Actinomycetes</taxon>
        <taxon>Streptosporangiales</taxon>
        <taxon>Streptosporangiaceae</taxon>
        <taxon>Planobispora</taxon>
    </lineage>
</organism>
<protein>
    <submittedName>
        <fullName evidence="2">Uncharacterized protein</fullName>
    </submittedName>
</protein>
<reference evidence="2 3" key="1">
    <citation type="submission" date="2021-01" db="EMBL/GenBank/DDBJ databases">
        <title>Whole genome shotgun sequence of Planobispora siamensis NBRC 107568.</title>
        <authorList>
            <person name="Komaki H."/>
            <person name="Tamura T."/>
        </authorList>
    </citation>
    <scope>NUCLEOTIDE SEQUENCE [LARGE SCALE GENOMIC DNA]</scope>
    <source>
        <strain evidence="2 3">NBRC 107568</strain>
    </source>
</reference>
<comment type="caution">
    <text evidence="2">The sequence shown here is derived from an EMBL/GenBank/DDBJ whole genome shotgun (WGS) entry which is preliminary data.</text>
</comment>
<evidence type="ECO:0000313" key="2">
    <source>
        <dbReference type="EMBL" id="GIH93676.1"/>
    </source>
</evidence>
<keyword evidence="3" id="KW-1185">Reference proteome</keyword>
<evidence type="ECO:0000313" key="3">
    <source>
        <dbReference type="Proteomes" id="UP000619788"/>
    </source>
</evidence>
<feature type="region of interest" description="Disordered" evidence="1">
    <location>
        <begin position="1"/>
        <end position="28"/>
    </location>
</feature>
<gene>
    <name evidence="2" type="ORF">Psi01_43060</name>
</gene>
<sequence>MGEAVGEAGENAAGDAGPLAEAGEAAASGAVSEAASTAAVTAAAAAGRLPLRPVSRAAGCGETVWCMGSSVRVGTG</sequence>
<name>A0A8J3WNA8_9ACTN</name>